<keyword evidence="2 3" id="KW-0067">ATP-binding</keyword>
<evidence type="ECO:0000313" key="6">
    <source>
        <dbReference type="EMBL" id="CAE8594203.1"/>
    </source>
</evidence>
<dbReference type="PROSITE" id="PS00108">
    <property type="entry name" value="PROTEIN_KINASE_ST"/>
    <property type="match status" value="1"/>
</dbReference>
<dbReference type="PANTHER" id="PTHR24055">
    <property type="entry name" value="MITOGEN-ACTIVATED PROTEIN KINASE"/>
    <property type="match status" value="1"/>
</dbReference>
<dbReference type="InterPro" id="IPR017441">
    <property type="entry name" value="Protein_kinase_ATP_BS"/>
</dbReference>
<feature type="region of interest" description="Disordered" evidence="4">
    <location>
        <begin position="184"/>
        <end position="258"/>
    </location>
</feature>
<dbReference type="GO" id="GO:0005524">
    <property type="term" value="F:ATP binding"/>
    <property type="evidence" value="ECO:0007669"/>
    <property type="project" value="UniProtKB-UniRule"/>
</dbReference>
<feature type="region of interest" description="Disordered" evidence="4">
    <location>
        <begin position="811"/>
        <end position="833"/>
    </location>
</feature>
<feature type="region of interest" description="Disordered" evidence="4">
    <location>
        <begin position="1"/>
        <end position="34"/>
    </location>
</feature>
<feature type="compositionally biased region" description="Pro residues" evidence="4">
    <location>
        <begin position="227"/>
        <end position="250"/>
    </location>
</feature>
<dbReference type="Gene3D" id="3.30.200.20">
    <property type="entry name" value="Phosphorylase Kinase, domain 1"/>
    <property type="match status" value="1"/>
</dbReference>
<dbReference type="InterPro" id="IPR008271">
    <property type="entry name" value="Ser/Thr_kinase_AS"/>
</dbReference>
<reference evidence="6" key="1">
    <citation type="submission" date="2021-02" db="EMBL/GenBank/DDBJ databases">
        <authorList>
            <person name="Dougan E. K."/>
            <person name="Rhodes N."/>
            <person name="Thang M."/>
            <person name="Chan C."/>
        </authorList>
    </citation>
    <scope>NUCLEOTIDE SEQUENCE</scope>
</reference>
<evidence type="ECO:0000256" key="2">
    <source>
        <dbReference type="ARBA" id="ARBA00022840"/>
    </source>
</evidence>
<dbReference type="PROSITE" id="PS50011">
    <property type="entry name" value="PROTEIN_KINASE_DOM"/>
    <property type="match status" value="1"/>
</dbReference>
<accession>A0A813DZR2</accession>
<protein>
    <recommendedName>
        <fullName evidence="5">Protein kinase domain-containing protein</fullName>
    </recommendedName>
</protein>
<dbReference type="EMBL" id="CAJNNV010006879">
    <property type="protein sequence ID" value="CAE8594203.1"/>
    <property type="molecule type" value="Genomic_DNA"/>
</dbReference>
<dbReference type="GO" id="GO:0004672">
    <property type="term" value="F:protein kinase activity"/>
    <property type="evidence" value="ECO:0007669"/>
    <property type="project" value="InterPro"/>
</dbReference>
<feature type="region of interest" description="Disordered" evidence="4">
    <location>
        <begin position="51"/>
        <end position="81"/>
    </location>
</feature>
<dbReference type="InterPro" id="IPR050117">
    <property type="entry name" value="MAPK"/>
</dbReference>
<feature type="compositionally biased region" description="Basic and acidic residues" evidence="4">
    <location>
        <begin position="184"/>
        <end position="221"/>
    </location>
</feature>
<name>A0A813DZR2_POLGL</name>
<comment type="caution">
    <text evidence="6">The sequence shown here is derived from an EMBL/GenBank/DDBJ whole genome shotgun (WGS) entry which is preliminary data.</text>
</comment>
<evidence type="ECO:0000256" key="1">
    <source>
        <dbReference type="ARBA" id="ARBA00022741"/>
    </source>
</evidence>
<dbReference type="PROSITE" id="PS00107">
    <property type="entry name" value="PROTEIN_KINASE_ATP"/>
    <property type="match status" value="1"/>
</dbReference>
<dbReference type="Proteomes" id="UP000654075">
    <property type="component" value="Unassembled WGS sequence"/>
</dbReference>
<evidence type="ECO:0000313" key="7">
    <source>
        <dbReference type="Proteomes" id="UP000654075"/>
    </source>
</evidence>
<feature type="compositionally biased region" description="Low complexity" evidence="4">
    <location>
        <begin position="63"/>
        <end position="76"/>
    </location>
</feature>
<dbReference type="InterPro" id="IPR011009">
    <property type="entry name" value="Kinase-like_dom_sf"/>
</dbReference>
<evidence type="ECO:0000259" key="5">
    <source>
        <dbReference type="PROSITE" id="PS50011"/>
    </source>
</evidence>
<dbReference type="SMART" id="SM00220">
    <property type="entry name" value="S_TKc"/>
    <property type="match status" value="1"/>
</dbReference>
<gene>
    <name evidence="6" type="ORF">PGLA1383_LOCUS12770</name>
</gene>
<feature type="domain" description="Protein kinase" evidence="5">
    <location>
        <begin position="414"/>
        <end position="767"/>
    </location>
</feature>
<feature type="non-terminal residue" evidence="6">
    <location>
        <position position="857"/>
    </location>
</feature>
<evidence type="ECO:0000256" key="4">
    <source>
        <dbReference type="SAM" id="MobiDB-lite"/>
    </source>
</evidence>
<keyword evidence="1 3" id="KW-0547">Nucleotide-binding</keyword>
<feature type="region of interest" description="Disordered" evidence="4">
    <location>
        <begin position="134"/>
        <end position="159"/>
    </location>
</feature>
<dbReference type="SUPFAM" id="SSF56112">
    <property type="entry name" value="Protein kinase-like (PK-like)"/>
    <property type="match status" value="1"/>
</dbReference>
<evidence type="ECO:0000256" key="3">
    <source>
        <dbReference type="PROSITE-ProRule" id="PRU10141"/>
    </source>
</evidence>
<dbReference type="InterPro" id="IPR000719">
    <property type="entry name" value="Prot_kinase_dom"/>
</dbReference>
<proteinExistence type="predicted"/>
<dbReference type="Pfam" id="PF00069">
    <property type="entry name" value="Pkinase"/>
    <property type="match status" value="1"/>
</dbReference>
<dbReference type="AlphaFoldDB" id="A0A813DZR2"/>
<organism evidence="6 7">
    <name type="scientific">Polarella glacialis</name>
    <name type="common">Dinoflagellate</name>
    <dbReference type="NCBI Taxonomy" id="89957"/>
    <lineage>
        <taxon>Eukaryota</taxon>
        <taxon>Sar</taxon>
        <taxon>Alveolata</taxon>
        <taxon>Dinophyceae</taxon>
        <taxon>Suessiales</taxon>
        <taxon>Suessiaceae</taxon>
        <taxon>Polarella</taxon>
    </lineage>
</organism>
<feature type="region of interest" description="Disordered" evidence="4">
    <location>
        <begin position="310"/>
        <end position="336"/>
    </location>
</feature>
<sequence>MADGPGDSRQQEDGEGSAVANGVPPEQRSDSKTVSAALGLTLRWAASGQRTIVSSNHEDSKGSCPSAAALSESSSGPSGGDDFVAYPATLGAGLGTSALPLTAKAVNEPAEDWAWLAAWTAKWLQEQRERLMMEQQEEQHRKRTSSFESLAAEDEARRQRCNGRWTGAIQAWRVQIRSEARTKREQERQEARAEAKWQREAEQSDEDHAAAKEVAETKKASAECQVPPCPPPAAAPPPPPQAPPPPPQPPASKASVAGGFLSPSAARRALSPTSAWPPLFEELPAAALSEEPLQSLSEEPLQRRVDSCVFSSAPSTPRKGGGGVSSASASRQPTLERQASECPSLALDVAECSGLIGLAARLVSYAADTEVWNEARRHAVKQILEGRTQISEVKDLPFNMVLKLLKPKGYEVPGPRLQILGSGSFGRVLKVRRSSDGKLFAVKRQFLGDAANDVVPVLRETSILNVLKGACNVVQIEDAFLVSPASCAAEVWTVLEFFPHNLHRVSHRFRTEEPCRRAVFQVLLGLHSLHSADIIHRDLKPENLLVDLGPRPPWTVRVVLCDFGMSRSVHGFSDAVRDDLPMTPLTRKMSDRVTSCWWRAPEMWGWADTKMMMKRDLKSLDVFAFGLVWAGLLTRRSVITHEEGVDPPKFRLLEILRKVDRPKDSELAELGFSEDVAVFVCNVLDDSDESLEAVRAEMVSDEWPEKQAQREALLHEPYSGIREWVRSHTQASQEIGNSRALSLIEDAARFSYRKRPTAAELIHDSYFSDLREAEPPRHWAHHEAPHFADVREALEIEQRRQFSAAQRAQELKALRSSEGSSSQGGGPDAVAEVTAEDAFMHRIASKAAATVEESVRN</sequence>
<dbReference type="Gene3D" id="1.10.510.10">
    <property type="entry name" value="Transferase(Phosphotransferase) domain 1"/>
    <property type="match status" value="1"/>
</dbReference>
<keyword evidence="7" id="KW-1185">Reference proteome</keyword>
<feature type="binding site" evidence="3">
    <location>
        <position position="443"/>
    </location>
    <ligand>
        <name>ATP</name>
        <dbReference type="ChEBI" id="CHEBI:30616"/>
    </ligand>
</feature>